<feature type="chain" id="PRO_5003170726" evidence="1">
    <location>
        <begin position="22"/>
        <end position="319"/>
    </location>
</feature>
<dbReference type="RefSeq" id="WP_013387317.1">
    <property type="nucleotide sequence ID" value="NC_014632.1"/>
</dbReference>
<dbReference type="AlphaFoldDB" id="E3H7R5"/>
<sequence>MKKKIALLLAGLSIVSGTALGASFKLTDEIKINDETNYRSDERTKTEWTIAKGEYKADNGLKLKFDVDRDDINYDASGYEDHEGWDTYFAAYYPLASVELGGLTFKNEIGAEMYYDQEDSYDKNGSDQTEKEETELGLALKTKTKLNDTTTWSTKLWARNIDYEKGTTDEDEVLYGIETSMGMDFNRNWSAEVEVDGFWGGYSDSANTFAGDGIDSFNYEVFAYLDYAQDLYKTDNFKLFFSTEFAMEFYAQGDDYKDAEEDYSEYYIQPGLGFKYGVTESVALHGWTGYKVLGETANGDGTVDDNNEWESVVGFKVAM</sequence>
<reference evidence="2 3" key="1">
    <citation type="journal article" date="2010" name="Stand. Genomic Sci.">
        <title>Complete genome sequence of Ilyobacter polytropus type strain (CuHbu1).</title>
        <authorList>
            <person name="Sikorski J."/>
            <person name="Chertkov O."/>
            <person name="Lapidus A."/>
            <person name="Nolan M."/>
            <person name="Lucas S."/>
            <person name="Del Rio T.G."/>
            <person name="Tice H."/>
            <person name="Cheng J.F."/>
            <person name="Tapia R."/>
            <person name="Han C."/>
            <person name="Goodwin L."/>
            <person name="Pitluck S."/>
            <person name="Liolios K."/>
            <person name="Ivanova N."/>
            <person name="Mavromatis K."/>
            <person name="Mikhailova N."/>
            <person name="Pati A."/>
            <person name="Chen A."/>
            <person name="Palaniappan K."/>
            <person name="Land M."/>
            <person name="Hauser L."/>
            <person name="Chang Y.J."/>
            <person name="Jeffries C.D."/>
            <person name="Brambilla E."/>
            <person name="Yasawong M."/>
            <person name="Rohde M."/>
            <person name="Pukall R."/>
            <person name="Spring S."/>
            <person name="Goker M."/>
            <person name="Woyke T."/>
            <person name="Bristow J."/>
            <person name="Eisen J.A."/>
            <person name="Markowitz V."/>
            <person name="Hugenholtz P."/>
            <person name="Kyrpides N.C."/>
            <person name="Klenk H.P."/>
        </authorList>
    </citation>
    <scope>NUCLEOTIDE SEQUENCE [LARGE SCALE GENOMIC DNA]</scope>
    <source>
        <strain evidence="3">ATCC 51220 / DSM 2926 / LMG 16218 / CuHBu1</strain>
    </source>
</reference>
<organism evidence="2 3">
    <name type="scientific">Ilyobacter polytropus (strain ATCC 51220 / DSM 2926 / LMG 16218 / CuHBu1)</name>
    <dbReference type="NCBI Taxonomy" id="572544"/>
    <lineage>
        <taxon>Bacteria</taxon>
        <taxon>Fusobacteriati</taxon>
        <taxon>Fusobacteriota</taxon>
        <taxon>Fusobacteriia</taxon>
        <taxon>Fusobacteriales</taxon>
        <taxon>Fusobacteriaceae</taxon>
        <taxon>Ilyobacter</taxon>
    </lineage>
</organism>
<dbReference type="Proteomes" id="UP000006875">
    <property type="component" value="Chromosome"/>
</dbReference>
<feature type="signal peptide" evidence="1">
    <location>
        <begin position="1"/>
        <end position="21"/>
    </location>
</feature>
<gene>
    <name evidence="2" type="ordered locus">Ilyop_0861</name>
</gene>
<dbReference type="EMBL" id="CP002281">
    <property type="protein sequence ID" value="ADO82647.1"/>
    <property type="molecule type" value="Genomic_DNA"/>
</dbReference>
<name>E3H7R5_ILYPC</name>
<evidence type="ECO:0000313" key="2">
    <source>
        <dbReference type="EMBL" id="ADO82647.1"/>
    </source>
</evidence>
<protein>
    <submittedName>
        <fullName evidence="2">Uncharacterized protein</fullName>
    </submittedName>
</protein>
<proteinExistence type="predicted"/>
<accession>E3H7R5</accession>
<dbReference type="KEGG" id="ipo:Ilyop_0861"/>
<keyword evidence="3" id="KW-1185">Reference proteome</keyword>
<keyword evidence="1" id="KW-0732">Signal</keyword>
<evidence type="ECO:0000313" key="3">
    <source>
        <dbReference type="Proteomes" id="UP000006875"/>
    </source>
</evidence>
<evidence type="ECO:0000256" key="1">
    <source>
        <dbReference type="SAM" id="SignalP"/>
    </source>
</evidence>
<dbReference type="TCDB" id="1.B.32.2.1">
    <property type="family name" value="the fusobacterial outer membrane porin (fomp) family"/>
</dbReference>
<dbReference type="HOGENOM" id="CLU_870896_0_0_0"/>